<name>A0A6S6R921_9FIRM</name>
<dbReference type="Proteomes" id="UP000515561">
    <property type="component" value="Chromosome"/>
</dbReference>
<dbReference type="KEGG" id="acel:acsn021_33210"/>
<evidence type="ECO:0000256" key="5">
    <source>
        <dbReference type="ARBA" id="ARBA00022989"/>
    </source>
</evidence>
<dbReference type="AlphaFoldDB" id="A0A6S6R921"/>
<dbReference type="GO" id="GO:0005886">
    <property type="term" value="C:plasma membrane"/>
    <property type="evidence" value="ECO:0007669"/>
    <property type="project" value="UniProtKB-SubCell"/>
</dbReference>
<evidence type="ECO:0000256" key="4">
    <source>
        <dbReference type="ARBA" id="ARBA00022692"/>
    </source>
</evidence>
<dbReference type="InterPro" id="IPR000408">
    <property type="entry name" value="Reg_chr_condens"/>
</dbReference>
<feature type="transmembrane region" description="Helical" evidence="7">
    <location>
        <begin position="54"/>
        <end position="76"/>
    </location>
</feature>
<keyword evidence="3" id="KW-1003">Cell membrane</keyword>
<accession>A0A6S6R921</accession>
<dbReference type="Pfam" id="PF12911">
    <property type="entry name" value="OppC_N"/>
    <property type="match status" value="1"/>
</dbReference>
<dbReference type="RefSeq" id="WP_184093726.1">
    <property type="nucleotide sequence ID" value="NZ_AP023367.1"/>
</dbReference>
<dbReference type="PANTHER" id="PTHR43386">
    <property type="entry name" value="OLIGOPEPTIDE TRANSPORT SYSTEM PERMEASE PROTEIN APPC"/>
    <property type="match status" value="1"/>
</dbReference>
<proteinExistence type="inferred from homology"/>
<evidence type="ECO:0000313" key="9">
    <source>
        <dbReference type="Proteomes" id="UP000515561"/>
    </source>
</evidence>
<evidence type="ECO:0000256" key="6">
    <source>
        <dbReference type="ARBA" id="ARBA00023136"/>
    </source>
</evidence>
<feature type="transmembrane region" description="Helical" evidence="7">
    <location>
        <begin position="517"/>
        <end position="548"/>
    </location>
</feature>
<protein>
    <submittedName>
        <fullName evidence="8">Uncharacterized protein</fullName>
    </submittedName>
</protein>
<dbReference type="GO" id="GO:0055085">
    <property type="term" value="P:transmembrane transport"/>
    <property type="evidence" value="ECO:0007669"/>
    <property type="project" value="InterPro"/>
</dbReference>
<evidence type="ECO:0000313" key="8">
    <source>
        <dbReference type="EMBL" id="BCJ95752.1"/>
    </source>
</evidence>
<dbReference type="PROSITE" id="PS50012">
    <property type="entry name" value="RCC1_3"/>
    <property type="match status" value="4"/>
</dbReference>
<keyword evidence="9" id="KW-1185">Reference proteome</keyword>
<dbReference type="Pfam" id="PF00528">
    <property type="entry name" value="BPD_transp_1"/>
    <property type="match status" value="1"/>
</dbReference>
<dbReference type="SUPFAM" id="SSF161098">
    <property type="entry name" value="MetI-like"/>
    <property type="match status" value="1"/>
</dbReference>
<evidence type="ECO:0000256" key="1">
    <source>
        <dbReference type="ARBA" id="ARBA00004651"/>
    </source>
</evidence>
<dbReference type="SUPFAM" id="SSF50985">
    <property type="entry name" value="RCC1/BLIP-II"/>
    <property type="match status" value="2"/>
</dbReference>
<organism evidence="8 9">
    <name type="scientific">Anaerocolumna cellulosilytica</name>
    <dbReference type="NCBI Taxonomy" id="433286"/>
    <lineage>
        <taxon>Bacteria</taxon>
        <taxon>Bacillati</taxon>
        <taxon>Bacillota</taxon>
        <taxon>Clostridia</taxon>
        <taxon>Lachnospirales</taxon>
        <taxon>Lachnospiraceae</taxon>
        <taxon>Anaerocolumna</taxon>
    </lineage>
</organism>
<dbReference type="EMBL" id="AP023367">
    <property type="protein sequence ID" value="BCJ95752.1"/>
    <property type="molecule type" value="Genomic_DNA"/>
</dbReference>
<keyword evidence="2 7" id="KW-0813">Transport</keyword>
<keyword evidence="5 7" id="KW-1133">Transmembrane helix</keyword>
<feature type="transmembrane region" description="Helical" evidence="7">
    <location>
        <begin position="402"/>
        <end position="425"/>
    </location>
</feature>
<dbReference type="InterPro" id="IPR009091">
    <property type="entry name" value="RCC1/BLIP-II"/>
</dbReference>
<dbReference type="CDD" id="cd06261">
    <property type="entry name" value="TM_PBP2"/>
    <property type="match status" value="1"/>
</dbReference>
<dbReference type="Gene3D" id="1.10.3720.10">
    <property type="entry name" value="MetI-like"/>
    <property type="match status" value="1"/>
</dbReference>
<feature type="transmembrane region" description="Helical" evidence="7">
    <location>
        <begin position="574"/>
        <end position="595"/>
    </location>
</feature>
<evidence type="ECO:0000256" key="2">
    <source>
        <dbReference type="ARBA" id="ARBA00022448"/>
    </source>
</evidence>
<dbReference type="InterPro" id="IPR050366">
    <property type="entry name" value="BP-dependent_transpt_permease"/>
</dbReference>
<reference evidence="8 9" key="1">
    <citation type="journal article" date="2016" name="Int. J. Syst. Evol. Microbiol.">
        <title>Descriptions of Anaerotaenia torta gen. nov., sp. nov. and Anaerocolumna cellulosilytica gen. nov., sp. nov. isolated from a methanogenic reactor of cattle waste.</title>
        <authorList>
            <person name="Uek A."/>
            <person name="Ohtaki Y."/>
            <person name="Kaku N."/>
            <person name="Ueki K."/>
        </authorList>
    </citation>
    <scope>NUCLEOTIDE SEQUENCE [LARGE SCALE GENOMIC DNA]</scope>
    <source>
        <strain evidence="8 9">SN021</strain>
    </source>
</reference>
<evidence type="ECO:0000256" key="3">
    <source>
        <dbReference type="ARBA" id="ARBA00022475"/>
    </source>
</evidence>
<dbReference type="InterPro" id="IPR000515">
    <property type="entry name" value="MetI-like"/>
</dbReference>
<dbReference type="InterPro" id="IPR035906">
    <property type="entry name" value="MetI-like_sf"/>
</dbReference>
<sequence length="609" mass="66820">MNNETNNKKKKKSFLHLLFINMFGTGKQKLSMLEEEQMQGPIRNIVKNFKSNKISMTGLIVFILIFIGVIVGPFIFKLDLSYTETSQQNVAPGQSFLKVPKSLNGKAEQISVGPTFSIAVTDDGQLYMWGKTKISKTINLKYVPKQMGKIVRVSAGYDHILALNEEGKLFAWGSDRQRQCAIPSDVAGLTNIVDIVAGYQCSVVLTADGKSYFFGNSSNNDYLTAHPYQGQLTKVAITSDAVMGLTKDGQAVYLGSQKNSYNKVPEFKSKIIDIATTASTMAAVDDQGQVYVWGNVSERGEGRFPAFDEKITSLQGGRYHYAALTENGNVYAWGYDNYNQATVPDKVTDADIKAVYTGFYQNYAITEDGSVLPWGLKGYILGSDELGRDILNRIVNGGRMSMTIGAISVVISTFIGVIIGSLSGFFGGKVDMVLQRVVEIVSALPFLPFAMILSALLGNSLTSTQRIYLMMVVLGVLQWPSLSRLVRAQVLAAREMEFVTAAKAVGIKSMTIVFKHILPNVISVIIVSATLDFATCMLIEATLSYLGFGVPAPQPTWGNMLYGSNNSIVIQNFWWRWVFTSIILGICVICINLTGDGLRDAIDPKSQER</sequence>
<keyword evidence="6 7" id="KW-0472">Membrane</keyword>
<comment type="similarity">
    <text evidence="7">Belongs to the binding-protein-dependent transport system permease family.</text>
</comment>
<dbReference type="PROSITE" id="PS50928">
    <property type="entry name" value="ABC_TM1"/>
    <property type="match status" value="1"/>
</dbReference>
<dbReference type="PROSITE" id="PS00626">
    <property type="entry name" value="RCC1_2"/>
    <property type="match status" value="1"/>
</dbReference>
<dbReference type="PANTHER" id="PTHR43386:SF1">
    <property type="entry name" value="D,D-DIPEPTIDE TRANSPORT SYSTEM PERMEASE PROTEIN DDPC-RELATED"/>
    <property type="match status" value="1"/>
</dbReference>
<gene>
    <name evidence="8" type="ORF">acsn021_33210</name>
</gene>
<dbReference type="Gene3D" id="2.130.10.30">
    <property type="entry name" value="Regulator of chromosome condensation 1/beta-lactamase-inhibitor protein II"/>
    <property type="match status" value="2"/>
</dbReference>
<feature type="transmembrane region" description="Helical" evidence="7">
    <location>
        <begin position="437"/>
        <end position="461"/>
    </location>
</feature>
<feature type="transmembrane region" description="Helical" evidence="7">
    <location>
        <begin position="467"/>
        <end position="486"/>
    </location>
</feature>
<dbReference type="InterPro" id="IPR025966">
    <property type="entry name" value="OppC_N"/>
</dbReference>
<keyword evidence="4 7" id="KW-0812">Transmembrane</keyword>
<dbReference type="Pfam" id="PF13540">
    <property type="entry name" value="RCC1_2"/>
    <property type="match status" value="3"/>
</dbReference>
<comment type="subcellular location">
    <subcellularLocation>
        <location evidence="1 7">Cell membrane</location>
        <topology evidence="1 7">Multi-pass membrane protein</topology>
    </subcellularLocation>
</comment>
<evidence type="ECO:0000256" key="7">
    <source>
        <dbReference type="RuleBase" id="RU363032"/>
    </source>
</evidence>